<comment type="caution">
    <text evidence="1">The sequence shown here is derived from an EMBL/GenBank/DDBJ whole genome shotgun (WGS) entry which is preliminary data.</text>
</comment>
<dbReference type="Proteomes" id="UP001239111">
    <property type="component" value="Chromosome 3"/>
</dbReference>
<keyword evidence="2" id="KW-1185">Reference proteome</keyword>
<sequence length="506" mass="55624">MVVIVEACLLSRGASKVIARQCRSAIASRFLDTRRSYHDDNTSKHETYDIIVAGGGMVGTTLACALANNKRLASKKILLLEGSGKHHYEVKENYSNRVVALNKHTRTLLSNIGAWKHIESVRATPVRKMQIWDACSDAMITFNEDLLEDDLAYIVENDLLLHAVDTVLADKGSVKVVNNAKIGSILLPFAPGMESCVQLESGEEYRAKLLIGADGHKSKVREAMGIQYIDWDYDQMGIVATVRLSEPTENVVAWQRFLPTGPVALLPLTECLSSLVWSISTEEAKRMLQLSEEEFVDGLNNALWKVYQKDGVVEAGMKALQQLLQNFQLQTGVTRQLQPSISSIVEGSRAAFPLGFGHAVKYVQPGVALVGDAAHRVHPLAGQGVNLGFGDVTALVKILAESVENGAVMGDVLYLNKYESMRQWHNIPTMLAIDALHRLYKGTAAPIVLARSLGLQVTNAIKPLKNDNGVLEFTLCSVSQLEIKIVEKWGPFEGQFIMFSGIWGKQ</sequence>
<evidence type="ECO:0000313" key="1">
    <source>
        <dbReference type="EMBL" id="KAJ8674353.1"/>
    </source>
</evidence>
<proteinExistence type="predicted"/>
<accession>A0ACC2NTZ9</accession>
<evidence type="ECO:0000313" key="2">
    <source>
        <dbReference type="Proteomes" id="UP001239111"/>
    </source>
</evidence>
<protein>
    <submittedName>
        <fullName evidence="1">Uncharacterized protein</fullName>
    </submittedName>
</protein>
<gene>
    <name evidence="1" type="ORF">QAD02_005615</name>
</gene>
<reference evidence="1" key="1">
    <citation type="submission" date="2023-04" db="EMBL/GenBank/DDBJ databases">
        <title>A chromosome-level genome assembly of the parasitoid wasp Eretmocerus hayati.</title>
        <authorList>
            <person name="Zhong Y."/>
            <person name="Liu S."/>
            <person name="Liu Y."/>
        </authorList>
    </citation>
    <scope>NUCLEOTIDE SEQUENCE</scope>
    <source>
        <strain evidence="1">ZJU_SS_LIU_2023</strain>
    </source>
</reference>
<organism evidence="1 2">
    <name type="scientific">Eretmocerus hayati</name>
    <dbReference type="NCBI Taxonomy" id="131215"/>
    <lineage>
        <taxon>Eukaryota</taxon>
        <taxon>Metazoa</taxon>
        <taxon>Ecdysozoa</taxon>
        <taxon>Arthropoda</taxon>
        <taxon>Hexapoda</taxon>
        <taxon>Insecta</taxon>
        <taxon>Pterygota</taxon>
        <taxon>Neoptera</taxon>
        <taxon>Endopterygota</taxon>
        <taxon>Hymenoptera</taxon>
        <taxon>Apocrita</taxon>
        <taxon>Proctotrupomorpha</taxon>
        <taxon>Chalcidoidea</taxon>
        <taxon>Aphelinidae</taxon>
        <taxon>Aphelininae</taxon>
        <taxon>Eretmocerus</taxon>
    </lineage>
</organism>
<dbReference type="EMBL" id="CM056743">
    <property type="protein sequence ID" value="KAJ8674353.1"/>
    <property type="molecule type" value="Genomic_DNA"/>
</dbReference>
<name>A0ACC2NTZ9_9HYME</name>